<dbReference type="STRING" id="6277.A0A498SYW1"/>
<accession>A0A498SYW1</accession>
<evidence type="ECO:0000313" key="2">
    <source>
        <dbReference type="Proteomes" id="UP000276991"/>
    </source>
</evidence>
<evidence type="ECO:0000313" key="1">
    <source>
        <dbReference type="EMBL" id="VBB35278.1"/>
    </source>
</evidence>
<reference evidence="1 2" key="1">
    <citation type="submission" date="2018-08" db="EMBL/GenBank/DDBJ databases">
        <authorList>
            <person name="Laetsch R D."/>
            <person name="Stevens L."/>
            <person name="Kumar S."/>
            <person name="Blaxter L. M."/>
        </authorList>
    </citation>
    <scope>NUCLEOTIDE SEQUENCE [LARGE SCALE GENOMIC DNA]</scope>
</reference>
<gene>
    <name evidence="1" type="ORF">NAV_LOCUS10069</name>
</gene>
<feature type="non-terminal residue" evidence="1">
    <location>
        <position position="54"/>
    </location>
</feature>
<name>A0A498SYW1_ACAVI</name>
<protein>
    <submittedName>
        <fullName evidence="1">Uncharacterized protein</fullName>
    </submittedName>
</protein>
<organism evidence="1 2">
    <name type="scientific">Acanthocheilonema viteae</name>
    <name type="common">Filarial nematode worm</name>
    <name type="synonym">Dipetalonema viteae</name>
    <dbReference type="NCBI Taxonomy" id="6277"/>
    <lineage>
        <taxon>Eukaryota</taxon>
        <taxon>Metazoa</taxon>
        <taxon>Ecdysozoa</taxon>
        <taxon>Nematoda</taxon>
        <taxon>Chromadorea</taxon>
        <taxon>Rhabditida</taxon>
        <taxon>Spirurina</taxon>
        <taxon>Spiruromorpha</taxon>
        <taxon>Filarioidea</taxon>
        <taxon>Onchocercidae</taxon>
        <taxon>Acanthocheilonema</taxon>
    </lineage>
</organism>
<dbReference type="AlphaFoldDB" id="A0A498SYW1"/>
<dbReference type="Proteomes" id="UP000276991">
    <property type="component" value="Unassembled WGS sequence"/>
</dbReference>
<keyword evidence="2" id="KW-1185">Reference proteome</keyword>
<sequence length="54" mass="5963">MGCWIVTLQGGPKRSNQAAVAIEHEIYSFGGCRCLRDDSNNQIIEIFGVHVLNT</sequence>
<dbReference type="EMBL" id="UPTC01005360">
    <property type="protein sequence ID" value="VBB35278.1"/>
    <property type="molecule type" value="Genomic_DNA"/>
</dbReference>
<proteinExistence type="predicted"/>
<dbReference type="OrthoDB" id="432528at2759"/>